<comment type="caution">
    <text evidence="2">The sequence shown here is derived from an EMBL/GenBank/DDBJ whole genome shotgun (WGS) entry which is preliminary data.</text>
</comment>
<keyword evidence="2" id="KW-0969">Cilium</keyword>
<protein>
    <submittedName>
        <fullName evidence="2">Flagellar rod assembly protein/muramidase FlgJ</fullName>
    </submittedName>
</protein>
<dbReference type="Gene3D" id="1.10.530.10">
    <property type="match status" value="1"/>
</dbReference>
<name>A0A6N3QQP7_SHIFL</name>
<organism evidence="2 3">
    <name type="scientific">Shigella flexneri CDC 796-83</name>
    <dbReference type="NCBI Taxonomy" id="945360"/>
    <lineage>
        <taxon>Bacteria</taxon>
        <taxon>Pseudomonadati</taxon>
        <taxon>Pseudomonadota</taxon>
        <taxon>Gammaproteobacteria</taxon>
        <taxon>Enterobacterales</taxon>
        <taxon>Enterobacteriaceae</taxon>
        <taxon>Shigella</taxon>
    </lineage>
</organism>
<accession>A0A6N3QQP7</accession>
<keyword evidence="2" id="KW-0282">Flagellum</keyword>
<reference evidence="2 3" key="1">
    <citation type="submission" date="2011-01" db="EMBL/GenBank/DDBJ databases">
        <title>Shigella flexneri CDC 796-83 whole genome shotgun sequencing project.</title>
        <authorList>
            <person name="Mane S.P."/>
            <person name="Sobral B.W."/>
            <person name="Cebula T."/>
            <person name="Chertkov O."/>
            <person name="Munk A.C."/>
            <person name="Tapia R."/>
            <person name="Green L."/>
            <person name="Rogers Y."/>
            <person name="Detter J.C."/>
            <person name="Bruce D."/>
            <person name="Brettin T.S."/>
        </authorList>
    </citation>
    <scope>NUCLEOTIDE SEQUENCE [LARGE SCALE GENOMIC DNA]</scope>
    <source>
        <strain evidence="2 3">CDC 796-83</strain>
    </source>
</reference>
<proteinExistence type="predicted"/>
<dbReference type="InterPro" id="IPR002901">
    <property type="entry name" value="MGlyc_endo_b_GlcNAc-like_dom"/>
</dbReference>
<dbReference type="GO" id="GO:0004040">
    <property type="term" value="F:amidase activity"/>
    <property type="evidence" value="ECO:0007669"/>
    <property type="project" value="InterPro"/>
</dbReference>
<dbReference type="Proteomes" id="UP000003302">
    <property type="component" value="Unassembled WGS sequence"/>
</dbReference>
<keyword evidence="2" id="KW-0966">Cell projection</keyword>
<dbReference type="AlphaFoldDB" id="A0A6N3QQP7"/>
<feature type="domain" description="Mannosyl-glycoprotein endo-beta-N-acetylglucosamidase-like" evidence="1">
    <location>
        <begin position="5"/>
        <end position="37"/>
    </location>
</feature>
<dbReference type="EMBL" id="AERO01000041">
    <property type="protein sequence ID" value="EFW61684.1"/>
    <property type="molecule type" value="Genomic_DNA"/>
</dbReference>
<evidence type="ECO:0000259" key="1">
    <source>
        <dbReference type="Pfam" id="PF01832"/>
    </source>
</evidence>
<evidence type="ECO:0000313" key="2">
    <source>
        <dbReference type="EMBL" id="EFW61684.1"/>
    </source>
</evidence>
<sequence>MTTATSAEQGAQALQDAGYATDPHYARKLTNMIQQMKSISDKVSKTYSMNIDNLF</sequence>
<gene>
    <name evidence="2" type="ORF">SGF_00821</name>
</gene>
<dbReference type="Pfam" id="PF01832">
    <property type="entry name" value="Glucosaminidase"/>
    <property type="match status" value="1"/>
</dbReference>
<evidence type="ECO:0000313" key="3">
    <source>
        <dbReference type="Proteomes" id="UP000003302"/>
    </source>
</evidence>